<dbReference type="InterPro" id="IPR031107">
    <property type="entry name" value="Small_HSP"/>
</dbReference>
<dbReference type="InterPro" id="IPR008978">
    <property type="entry name" value="HSP20-like_chaperone"/>
</dbReference>
<reference evidence="4 5" key="1">
    <citation type="submission" date="2016-10" db="EMBL/GenBank/DDBJ databases">
        <authorList>
            <person name="de Groot N.N."/>
        </authorList>
    </citation>
    <scope>NUCLEOTIDE SEQUENCE [LARGE SCALE GENOMIC DNA]</scope>
    <source>
        <strain evidence="4 5">DSM 1801</strain>
    </source>
</reference>
<comment type="similarity">
    <text evidence="1 2">Belongs to the small heat shock protein (HSP20) family.</text>
</comment>
<dbReference type="SUPFAM" id="SSF49764">
    <property type="entry name" value="HSP20-like chaperones"/>
    <property type="match status" value="1"/>
</dbReference>
<dbReference type="PROSITE" id="PS01031">
    <property type="entry name" value="SHSP"/>
    <property type="match status" value="1"/>
</dbReference>
<dbReference type="STRING" id="29364.SAMN04487772_105101"/>
<dbReference type="OrthoDB" id="9811615at2"/>
<name>A0A1I0ADJ6_9FIRM</name>
<protein>
    <submittedName>
        <fullName evidence="4">Molecular chaperone IbpA, HSP20 family</fullName>
    </submittedName>
</protein>
<dbReference type="EMBL" id="FOHN01000005">
    <property type="protein sequence ID" value="SES92326.1"/>
    <property type="molecule type" value="Genomic_DNA"/>
</dbReference>
<organism evidence="4 5">
    <name type="scientific">[Clostridium] polysaccharolyticum</name>
    <dbReference type="NCBI Taxonomy" id="29364"/>
    <lineage>
        <taxon>Bacteria</taxon>
        <taxon>Bacillati</taxon>
        <taxon>Bacillota</taxon>
        <taxon>Clostridia</taxon>
        <taxon>Lachnospirales</taxon>
        <taxon>Lachnospiraceae</taxon>
    </lineage>
</organism>
<gene>
    <name evidence="4" type="ORF">SAMN04487772_105101</name>
</gene>
<dbReference type="AlphaFoldDB" id="A0A1I0ADJ6"/>
<dbReference type="Proteomes" id="UP000199800">
    <property type="component" value="Unassembled WGS sequence"/>
</dbReference>
<evidence type="ECO:0000256" key="2">
    <source>
        <dbReference type="RuleBase" id="RU003616"/>
    </source>
</evidence>
<dbReference type="Pfam" id="PF00011">
    <property type="entry name" value="HSP20"/>
    <property type="match status" value="1"/>
</dbReference>
<keyword evidence="5" id="KW-1185">Reference proteome</keyword>
<dbReference type="Gene3D" id="2.60.40.790">
    <property type="match status" value="1"/>
</dbReference>
<evidence type="ECO:0000313" key="4">
    <source>
        <dbReference type="EMBL" id="SES92326.1"/>
    </source>
</evidence>
<proteinExistence type="inferred from homology"/>
<dbReference type="RefSeq" id="WP_092477015.1">
    <property type="nucleotide sequence ID" value="NZ_FOHN01000005.1"/>
</dbReference>
<evidence type="ECO:0000313" key="5">
    <source>
        <dbReference type="Proteomes" id="UP000199800"/>
    </source>
</evidence>
<evidence type="ECO:0000256" key="1">
    <source>
        <dbReference type="PROSITE-ProRule" id="PRU00285"/>
    </source>
</evidence>
<evidence type="ECO:0000259" key="3">
    <source>
        <dbReference type="PROSITE" id="PS01031"/>
    </source>
</evidence>
<sequence>MYMPSIFHDNFMDDVFDSVFSVPFEYKKAVNQMSTDITDCGDFYQLEIELPGYAKEEVKAELKDGYLTIEAAKEETKENKEEQFIRRERFTGKCSRSYYVGDQVTKEDIQAKFDNGVLALRIPKKEAIEKKEDHYILIE</sequence>
<accession>A0A1I0ADJ6</accession>
<dbReference type="CDD" id="cd06471">
    <property type="entry name" value="ACD_LpsHSP_like"/>
    <property type="match status" value="1"/>
</dbReference>
<dbReference type="InterPro" id="IPR002068">
    <property type="entry name" value="A-crystallin/Hsp20_dom"/>
</dbReference>
<feature type="domain" description="SHSP" evidence="3">
    <location>
        <begin position="26"/>
        <end position="139"/>
    </location>
</feature>
<dbReference type="PANTHER" id="PTHR11527">
    <property type="entry name" value="HEAT-SHOCK PROTEIN 20 FAMILY MEMBER"/>
    <property type="match status" value="1"/>
</dbReference>